<keyword evidence="5 7" id="KW-1133">Transmembrane helix</keyword>
<evidence type="ECO:0000259" key="8">
    <source>
        <dbReference type="PROSITE" id="PS50928"/>
    </source>
</evidence>
<dbReference type="PANTHER" id="PTHR43163">
    <property type="entry name" value="DIPEPTIDE TRANSPORT SYSTEM PERMEASE PROTEIN DPPB-RELATED"/>
    <property type="match status" value="1"/>
</dbReference>
<dbReference type="GO" id="GO:0005886">
    <property type="term" value="C:plasma membrane"/>
    <property type="evidence" value="ECO:0007669"/>
    <property type="project" value="UniProtKB-SubCell"/>
</dbReference>
<reference evidence="10" key="1">
    <citation type="submission" date="2016-10" db="EMBL/GenBank/DDBJ databases">
        <authorList>
            <person name="Varghese N."/>
            <person name="Submissions S."/>
        </authorList>
    </citation>
    <scope>NUCLEOTIDE SEQUENCE [LARGE SCALE GENOMIC DNA]</scope>
    <source>
        <strain evidence="10">DSM 26894</strain>
    </source>
</reference>
<dbReference type="RefSeq" id="WP_092424472.1">
    <property type="nucleotide sequence ID" value="NZ_FNCL01000005.1"/>
</dbReference>
<keyword evidence="6 7" id="KW-0472">Membrane</keyword>
<feature type="domain" description="ABC transmembrane type-1" evidence="8">
    <location>
        <begin position="95"/>
        <end position="300"/>
    </location>
</feature>
<dbReference type="InterPro" id="IPR000515">
    <property type="entry name" value="MetI-like"/>
</dbReference>
<dbReference type="CDD" id="cd06261">
    <property type="entry name" value="TM_PBP2"/>
    <property type="match status" value="1"/>
</dbReference>
<comment type="subcellular location">
    <subcellularLocation>
        <location evidence="1 7">Cell membrane</location>
        <topology evidence="1 7">Multi-pass membrane protein</topology>
    </subcellularLocation>
</comment>
<dbReference type="OrthoDB" id="9807402at2"/>
<protein>
    <submittedName>
        <fullName evidence="9">Peptide/nickel transport system permease protein</fullName>
    </submittedName>
</protein>
<evidence type="ECO:0000256" key="7">
    <source>
        <dbReference type="RuleBase" id="RU363032"/>
    </source>
</evidence>
<evidence type="ECO:0000256" key="5">
    <source>
        <dbReference type="ARBA" id="ARBA00022989"/>
    </source>
</evidence>
<evidence type="ECO:0000256" key="4">
    <source>
        <dbReference type="ARBA" id="ARBA00022692"/>
    </source>
</evidence>
<dbReference type="Gene3D" id="1.10.3720.10">
    <property type="entry name" value="MetI-like"/>
    <property type="match status" value="1"/>
</dbReference>
<evidence type="ECO:0000256" key="1">
    <source>
        <dbReference type="ARBA" id="ARBA00004651"/>
    </source>
</evidence>
<evidence type="ECO:0000313" key="9">
    <source>
        <dbReference type="EMBL" id="SFS83041.1"/>
    </source>
</evidence>
<feature type="transmembrane region" description="Helical" evidence="7">
    <location>
        <begin position="281"/>
        <end position="307"/>
    </location>
</feature>
<dbReference type="AlphaFoldDB" id="A0A1I6T176"/>
<evidence type="ECO:0000256" key="3">
    <source>
        <dbReference type="ARBA" id="ARBA00022475"/>
    </source>
</evidence>
<dbReference type="PANTHER" id="PTHR43163:SF6">
    <property type="entry name" value="DIPEPTIDE TRANSPORT SYSTEM PERMEASE PROTEIN DPPB-RELATED"/>
    <property type="match status" value="1"/>
</dbReference>
<feature type="transmembrane region" description="Helical" evidence="7">
    <location>
        <begin position="134"/>
        <end position="155"/>
    </location>
</feature>
<dbReference type="EMBL" id="FOZW01000005">
    <property type="protein sequence ID" value="SFS83041.1"/>
    <property type="molecule type" value="Genomic_DNA"/>
</dbReference>
<accession>A0A1I6T176</accession>
<proteinExistence type="inferred from homology"/>
<name>A0A1I6T176_9RHOB</name>
<evidence type="ECO:0000313" key="10">
    <source>
        <dbReference type="Proteomes" id="UP000199392"/>
    </source>
</evidence>
<keyword evidence="10" id="KW-1185">Reference proteome</keyword>
<dbReference type="GO" id="GO:0071916">
    <property type="term" value="F:dipeptide transmembrane transporter activity"/>
    <property type="evidence" value="ECO:0007669"/>
    <property type="project" value="TreeGrafter"/>
</dbReference>
<dbReference type="PROSITE" id="PS50928">
    <property type="entry name" value="ABC_TM1"/>
    <property type="match status" value="1"/>
</dbReference>
<dbReference type="Proteomes" id="UP000199392">
    <property type="component" value="Unassembled WGS sequence"/>
</dbReference>
<sequence length="319" mass="33882">MGSLIAKRAGLGLLTLWLVSVLVFAGTEILPGDVAGAILGQSATPESLAALRSELGLDVPALQRYFDWLGGILTGDMGRSMASGQPVAGLLWPRFWNTMALAAYAGVIAVPLAVGLGILAAAKRGTIFDRAANIAALAFVSLPEYFLGLLLVLWLSVKTGWLPSLADTYEGMGLAAWFNATTLPMLVLVMVTMAQILRMTRTTVLGVMDQPYIETAFLKGLKNGRVVMRHAAPNAAAPIVNVVSFNIAYLITGVVLVEAVFNYNGLGRFMVDAVSKRDLPMVQAAAMIFGAAYVILNMIADIAAIALNPRLRHPRGKEA</sequence>
<organism evidence="9 10">
    <name type="scientific">Alloyangia pacifica</name>
    <dbReference type="NCBI Taxonomy" id="311180"/>
    <lineage>
        <taxon>Bacteria</taxon>
        <taxon>Pseudomonadati</taxon>
        <taxon>Pseudomonadota</taxon>
        <taxon>Alphaproteobacteria</taxon>
        <taxon>Rhodobacterales</taxon>
        <taxon>Roseobacteraceae</taxon>
        <taxon>Alloyangia</taxon>
    </lineage>
</organism>
<dbReference type="InterPro" id="IPR045621">
    <property type="entry name" value="BPD_transp_1_N"/>
</dbReference>
<keyword evidence="3" id="KW-1003">Cell membrane</keyword>
<dbReference type="Pfam" id="PF19300">
    <property type="entry name" value="BPD_transp_1_N"/>
    <property type="match status" value="1"/>
</dbReference>
<feature type="transmembrane region" description="Helical" evidence="7">
    <location>
        <begin position="175"/>
        <end position="197"/>
    </location>
</feature>
<dbReference type="InterPro" id="IPR035906">
    <property type="entry name" value="MetI-like_sf"/>
</dbReference>
<dbReference type="SUPFAM" id="SSF161098">
    <property type="entry name" value="MetI-like"/>
    <property type="match status" value="1"/>
</dbReference>
<keyword evidence="4 7" id="KW-0812">Transmembrane</keyword>
<keyword evidence="2 7" id="KW-0813">Transport</keyword>
<evidence type="ECO:0000256" key="6">
    <source>
        <dbReference type="ARBA" id="ARBA00023136"/>
    </source>
</evidence>
<feature type="transmembrane region" description="Helical" evidence="7">
    <location>
        <begin position="101"/>
        <end position="122"/>
    </location>
</feature>
<gene>
    <name evidence="9" type="ORF">SAMN04488050_105213</name>
</gene>
<feature type="transmembrane region" description="Helical" evidence="7">
    <location>
        <begin position="235"/>
        <end position="261"/>
    </location>
</feature>
<dbReference type="Pfam" id="PF00528">
    <property type="entry name" value="BPD_transp_1"/>
    <property type="match status" value="1"/>
</dbReference>
<comment type="similarity">
    <text evidence="7">Belongs to the binding-protein-dependent transport system permease family.</text>
</comment>
<evidence type="ECO:0000256" key="2">
    <source>
        <dbReference type="ARBA" id="ARBA00022448"/>
    </source>
</evidence>
<dbReference type="STRING" id="311180.SAMN04488050_105213"/>